<gene>
    <name evidence="2" type="ORF">LY60_01561</name>
</gene>
<sequence length="157" mass="17677">MKKLLYILLIISVVLISGCTAKEAPDAAGAYEAAIDKLYNEDEALNLNIKYLAVDTTKMKNLTEESKKTFLKNLEKYGLTVLDTTSAELEKNGYINDTNFEEGILFNLEDEQMKNNTIKMNVSKFRSGLGAIGYEGMELKYRNGKWEIKDTGSPWIS</sequence>
<dbReference type="EMBL" id="VLKH01000003">
    <property type="protein sequence ID" value="TWH81804.1"/>
    <property type="molecule type" value="Genomic_DNA"/>
</dbReference>
<name>A0A562JFS7_9FIRM</name>
<dbReference type="RefSeq" id="WP_145082042.1">
    <property type="nucleotide sequence ID" value="NZ_VLKH01000003.1"/>
</dbReference>
<comment type="caution">
    <text evidence="2">The sequence shown here is derived from an EMBL/GenBank/DDBJ whole genome shotgun (WGS) entry which is preliminary data.</text>
</comment>
<keyword evidence="1" id="KW-0732">Signal</keyword>
<protein>
    <submittedName>
        <fullName evidence="2">Ca-activated chloride channel family protein</fullName>
    </submittedName>
</protein>
<dbReference type="OrthoDB" id="2085435at2"/>
<dbReference type="PROSITE" id="PS51257">
    <property type="entry name" value="PROKAR_LIPOPROTEIN"/>
    <property type="match status" value="1"/>
</dbReference>
<dbReference type="Proteomes" id="UP000315343">
    <property type="component" value="Unassembled WGS sequence"/>
</dbReference>
<feature type="signal peptide" evidence="1">
    <location>
        <begin position="1"/>
        <end position="21"/>
    </location>
</feature>
<organism evidence="2 3">
    <name type="scientific">Sedimentibacter saalensis</name>
    <dbReference type="NCBI Taxonomy" id="130788"/>
    <lineage>
        <taxon>Bacteria</taxon>
        <taxon>Bacillati</taxon>
        <taxon>Bacillota</taxon>
        <taxon>Tissierellia</taxon>
        <taxon>Sedimentibacter</taxon>
    </lineage>
</organism>
<evidence type="ECO:0000256" key="1">
    <source>
        <dbReference type="SAM" id="SignalP"/>
    </source>
</evidence>
<accession>A0A562JFS7</accession>
<keyword evidence="3" id="KW-1185">Reference proteome</keyword>
<proteinExistence type="predicted"/>
<evidence type="ECO:0000313" key="3">
    <source>
        <dbReference type="Proteomes" id="UP000315343"/>
    </source>
</evidence>
<dbReference type="AlphaFoldDB" id="A0A562JFS7"/>
<reference evidence="2 3" key="1">
    <citation type="submission" date="2019-07" db="EMBL/GenBank/DDBJ databases">
        <title>Genomic Encyclopedia of Type Strains, Phase I: the one thousand microbial genomes (KMG-I) project.</title>
        <authorList>
            <person name="Kyrpides N."/>
        </authorList>
    </citation>
    <scope>NUCLEOTIDE SEQUENCE [LARGE SCALE GENOMIC DNA]</scope>
    <source>
        <strain evidence="2 3">DSM 13558</strain>
    </source>
</reference>
<feature type="chain" id="PRO_5038496060" evidence="1">
    <location>
        <begin position="22"/>
        <end position="157"/>
    </location>
</feature>
<evidence type="ECO:0000313" key="2">
    <source>
        <dbReference type="EMBL" id="TWH81804.1"/>
    </source>
</evidence>